<dbReference type="SUPFAM" id="SSF54695">
    <property type="entry name" value="POZ domain"/>
    <property type="match status" value="1"/>
</dbReference>
<protein>
    <recommendedName>
        <fullName evidence="4">BTB domain-containing protein</fullName>
    </recommendedName>
</protein>
<evidence type="ECO:0000256" key="1">
    <source>
        <dbReference type="SAM" id="MobiDB-lite"/>
    </source>
</evidence>
<dbReference type="EMBL" id="KB822703">
    <property type="protein sequence ID" value="ETI25678.1"/>
    <property type="molecule type" value="Genomic_DNA"/>
</dbReference>
<dbReference type="GeneID" id="19980945"/>
<accession>V9DH72</accession>
<reference evidence="2 3" key="1">
    <citation type="submission" date="2013-03" db="EMBL/GenBank/DDBJ databases">
        <title>The Genome Sequence of Cladophialophora carrionii CBS 160.54.</title>
        <authorList>
            <consortium name="The Broad Institute Genomics Platform"/>
            <person name="Cuomo C."/>
            <person name="de Hoog S."/>
            <person name="Gorbushina A."/>
            <person name="Walker B."/>
            <person name="Young S.K."/>
            <person name="Zeng Q."/>
            <person name="Gargeya S."/>
            <person name="Fitzgerald M."/>
            <person name="Haas B."/>
            <person name="Abouelleil A."/>
            <person name="Allen A.W."/>
            <person name="Alvarado L."/>
            <person name="Arachchi H.M."/>
            <person name="Berlin A.M."/>
            <person name="Chapman S.B."/>
            <person name="Gainer-Dewar J."/>
            <person name="Goldberg J."/>
            <person name="Griggs A."/>
            <person name="Gujja S."/>
            <person name="Hansen M."/>
            <person name="Howarth C."/>
            <person name="Imamovic A."/>
            <person name="Ireland A."/>
            <person name="Larimer J."/>
            <person name="McCowan C."/>
            <person name="Murphy C."/>
            <person name="Pearson M."/>
            <person name="Poon T.W."/>
            <person name="Priest M."/>
            <person name="Roberts A."/>
            <person name="Saif S."/>
            <person name="Shea T."/>
            <person name="Sisk P."/>
            <person name="Sykes S."/>
            <person name="Wortman J."/>
            <person name="Nusbaum C."/>
            <person name="Birren B."/>
        </authorList>
    </citation>
    <scope>NUCLEOTIDE SEQUENCE [LARGE SCALE GENOMIC DNA]</scope>
    <source>
        <strain evidence="2 3">CBS 160.54</strain>
    </source>
</reference>
<dbReference type="OrthoDB" id="5275938at2759"/>
<evidence type="ECO:0000313" key="2">
    <source>
        <dbReference type="EMBL" id="ETI25678.1"/>
    </source>
</evidence>
<dbReference type="RefSeq" id="XP_008725023.1">
    <property type="nucleotide sequence ID" value="XM_008726801.1"/>
</dbReference>
<name>V9DH72_9EURO</name>
<feature type="compositionally biased region" description="Basic and acidic residues" evidence="1">
    <location>
        <begin position="21"/>
        <end position="37"/>
    </location>
</feature>
<dbReference type="HOGENOM" id="CLU_061204_0_0_1"/>
<evidence type="ECO:0008006" key="4">
    <source>
        <dbReference type="Google" id="ProtNLM"/>
    </source>
</evidence>
<dbReference type="VEuPathDB" id="FungiDB:G647_02452"/>
<feature type="region of interest" description="Disordered" evidence="1">
    <location>
        <begin position="1"/>
        <end position="37"/>
    </location>
</feature>
<dbReference type="Proteomes" id="UP000030678">
    <property type="component" value="Unassembled WGS sequence"/>
</dbReference>
<evidence type="ECO:0000313" key="3">
    <source>
        <dbReference type="Proteomes" id="UP000030678"/>
    </source>
</evidence>
<dbReference type="InterPro" id="IPR011333">
    <property type="entry name" value="SKP1/BTB/POZ_sf"/>
</dbReference>
<proteinExistence type="predicted"/>
<organism evidence="2 3">
    <name type="scientific">Cladophialophora carrionii CBS 160.54</name>
    <dbReference type="NCBI Taxonomy" id="1279043"/>
    <lineage>
        <taxon>Eukaryota</taxon>
        <taxon>Fungi</taxon>
        <taxon>Dikarya</taxon>
        <taxon>Ascomycota</taxon>
        <taxon>Pezizomycotina</taxon>
        <taxon>Eurotiomycetes</taxon>
        <taxon>Chaetothyriomycetidae</taxon>
        <taxon>Chaetothyriales</taxon>
        <taxon>Herpotrichiellaceae</taxon>
        <taxon>Cladophialophora</taxon>
    </lineage>
</organism>
<dbReference type="Gene3D" id="3.30.710.10">
    <property type="entry name" value="Potassium Channel Kv1.1, Chain A"/>
    <property type="match status" value="1"/>
</dbReference>
<dbReference type="AlphaFoldDB" id="V9DH72"/>
<dbReference type="CDD" id="cd18186">
    <property type="entry name" value="BTB_POZ_ZBTB_KLHL-like"/>
    <property type="match status" value="1"/>
</dbReference>
<sequence>MTKTDDNNGDDQAAQAGKKRKADEMDREAKEQGERPRVVEVIPNGDVTFKVGTGEEACDIKASGVVVSLASEVFSSMLSSNFTEGRTKVISLPEDDPQTVLTFCQIVHHKAENLNHLEPEELNNLAVFADMRLCTSALRPWVVMRLSPLIERLDHRSPKFWQHQEDEQQAGDGDGYARDDLERLLPVMLLFQLEGMFWKSTRFLIWSTKPSKPRQEQNEKTESSIYDVVYDAVLQSARTCITSLFASVLECVDRGFGGSKQIPSCQIRKYGFLMCALKFKKVRIDMEIHRDQSVHSVSVAVKDIACRLRQSNALKDQMEGDGCTFRTDNPCRFCSRDVASDLEETVDEFLDEVPGICLGCYLNKGKVLLTLAELCDHSIQEKE</sequence>
<gene>
    <name evidence="2" type="ORF">G647_02452</name>
</gene>